<reference evidence="1 2" key="1">
    <citation type="submission" date="2013-05" db="EMBL/GenBank/DDBJ databases">
        <title>Draft genome of the parasitic nematode Anyclostoma ceylanicum.</title>
        <authorList>
            <person name="Mitreva M."/>
        </authorList>
    </citation>
    <scope>NUCLEOTIDE SEQUENCE [LARGE SCALE GENOMIC DNA]</scope>
</reference>
<proteinExistence type="predicted"/>
<accession>A0A0D6M528</accession>
<organism evidence="1 2">
    <name type="scientific">Ancylostoma ceylanicum</name>
    <dbReference type="NCBI Taxonomy" id="53326"/>
    <lineage>
        <taxon>Eukaryota</taxon>
        <taxon>Metazoa</taxon>
        <taxon>Ecdysozoa</taxon>
        <taxon>Nematoda</taxon>
        <taxon>Chromadorea</taxon>
        <taxon>Rhabditida</taxon>
        <taxon>Rhabditina</taxon>
        <taxon>Rhabditomorpha</taxon>
        <taxon>Strongyloidea</taxon>
        <taxon>Ancylostomatidae</taxon>
        <taxon>Ancylostomatinae</taxon>
        <taxon>Ancylostoma</taxon>
    </lineage>
</organism>
<evidence type="ECO:0000313" key="2">
    <source>
        <dbReference type="Proteomes" id="UP000054495"/>
    </source>
</evidence>
<protein>
    <submittedName>
        <fullName evidence="1">Uncharacterized protein</fullName>
    </submittedName>
</protein>
<evidence type="ECO:0000313" key="1">
    <source>
        <dbReference type="EMBL" id="EPB79249.1"/>
    </source>
</evidence>
<dbReference type="EMBL" id="KE124797">
    <property type="protein sequence ID" value="EPB79249.1"/>
    <property type="molecule type" value="Genomic_DNA"/>
</dbReference>
<dbReference type="Proteomes" id="UP000054495">
    <property type="component" value="Unassembled WGS sequence"/>
</dbReference>
<dbReference type="AlphaFoldDB" id="A0A0D6M528"/>
<keyword evidence="2" id="KW-1185">Reference proteome</keyword>
<sequence length="103" mass="12045">MKFNLSTFAHMLVFPEVHWTIPDHNNADGSPAFCLAVVKGSELEWQYNIFKTGAKDIRDRMTVEDIVKRIRQADEKPRPTRMSVKEFDRKLLQAIQISEINRK</sequence>
<gene>
    <name evidence="1" type="ORF">ANCCEY_01672</name>
</gene>
<name>A0A0D6M528_9BILA</name>